<accession>F8AJ55</accession>
<keyword evidence="2" id="KW-1185">Reference proteome</keyword>
<protein>
    <recommendedName>
        <fullName evidence="3">HEAT repeat domain-containing protein</fullName>
    </recommendedName>
</protein>
<dbReference type="RefSeq" id="WP_013905910.1">
    <property type="nucleotide sequence ID" value="NC_015680.1"/>
</dbReference>
<reference evidence="1 2" key="1">
    <citation type="journal article" date="2011" name="J. Bacteriol.">
        <title>Complete genome sequence of the obligate piezophilic hyperthermophilic archaeon Pyrococcus yayanosii CH1.</title>
        <authorList>
            <person name="Jun X."/>
            <person name="Lupeng L."/>
            <person name="Minjuan X."/>
            <person name="Oger P."/>
            <person name="Fengping W."/>
            <person name="Jebbar M."/>
            <person name="Xiang X."/>
        </authorList>
    </citation>
    <scope>NUCLEOTIDE SEQUENCE [LARGE SCALE GENOMIC DNA]</scope>
    <source>
        <strain evidence="2">CH1 / JCM 16557</strain>
    </source>
</reference>
<dbReference type="InterPro" id="IPR011989">
    <property type="entry name" value="ARM-like"/>
</dbReference>
<gene>
    <name evidence="1" type="ordered locus">PYCH_11740</name>
</gene>
<dbReference type="KEGG" id="pya:PYCH_11740"/>
<dbReference type="Gene3D" id="1.25.10.10">
    <property type="entry name" value="Leucine-rich Repeat Variant"/>
    <property type="match status" value="1"/>
</dbReference>
<dbReference type="eggNOG" id="arCOG05792">
    <property type="taxonomic scope" value="Archaea"/>
</dbReference>
<dbReference type="InterPro" id="IPR016024">
    <property type="entry name" value="ARM-type_fold"/>
</dbReference>
<dbReference type="GeneID" id="10838536"/>
<evidence type="ECO:0000313" key="1">
    <source>
        <dbReference type="EMBL" id="AEH24854.1"/>
    </source>
</evidence>
<name>F8AJ55_PYRYC</name>
<sequence length="186" mass="21169">MTLFSFRPDKRKIKKMLEENKVNEVIEKAVKDKKILDILFELLDDENPGTAGDAILVLTTIISEKPEVIGKVLTEEKALRVLKLISARNPYVREGAMVFTMNAIRKYRPVYEGMRDKIVAEIGKLLEEGDKNQRGFAILLAKELKLGELKDKVEALVDVKDKVMLPFEGYKWVPLGQIAEKALKEL</sequence>
<evidence type="ECO:0008006" key="3">
    <source>
        <dbReference type="Google" id="ProtNLM"/>
    </source>
</evidence>
<evidence type="ECO:0000313" key="2">
    <source>
        <dbReference type="Proteomes" id="UP000008386"/>
    </source>
</evidence>
<dbReference type="EMBL" id="CP002779">
    <property type="protein sequence ID" value="AEH24854.1"/>
    <property type="molecule type" value="Genomic_DNA"/>
</dbReference>
<dbReference type="OrthoDB" id="86199at2157"/>
<dbReference type="SUPFAM" id="SSF48371">
    <property type="entry name" value="ARM repeat"/>
    <property type="match status" value="1"/>
</dbReference>
<dbReference type="AlphaFoldDB" id="F8AJ55"/>
<proteinExistence type="predicted"/>
<dbReference type="HOGENOM" id="CLU_1493033_0_0_2"/>
<organism evidence="1 2">
    <name type="scientific">Pyrococcus yayanosii (strain CH1 / JCM 16557)</name>
    <dbReference type="NCBI Taxonomy" id="529709"/>
    <lineage>
        <taxon>Archaea</taxon>
        <taxon>Methanobacteriati</taxon>
        <taxon>Methanobacteriota</taxon>
        <taxon>Thermococci</taxon>
        <taxon>Thermococcales</taxon>
        <taxon>Thermococcaceae</taxon>
        <taxon>Pyrococcus</taxon>
    </lineage>
</organism>
<dbReference type="Proteomes" id="UP000008386">
    <property type="component" value="Chromosome"/>
</dbReference>